<feature type="region of interest" description="Disordered" evidence="9">
    <location>
        <begin position="75"/>
        <end position="200"/>
    </location>
</feature>
<evidence type="ECO:0000256" key="8">
    <source>
        <dbReference type="ARBA" id="ARBA00023306"/>
    </source>
</evidence>
<keyword evidence="8" id="KW-0131">Cell cycle</keyword>
<evidence type="ECO:0000256" key="2">
    <source>
        <dbReference type="ARBA" id="ARBA00004496"/>
    </source>
</evidence>
<dbReference type="GO" id="GO:0005634">
    <property type="term" value="C:nucleus"/>
    <property type="evidence" value="ECO:0007669"/>
    <property type="project" value="UniProtKB-SubCell"/>
</dbReference>
<accession>A0A0B1S308</accession>
<dbReference type="InterPro" id="IPR025086">
    <property type="entry name" value="SDE2/SF3A3_SAP"/>
</dbReference>
<dbReference type="InterPro" id="IPR053822">
    <property type="entry name" value="SDE2-like_dom"/>
</dbReference>
<dbReference type="InterPro" id="IPR051421">
    <property type="entry name" value="RNA_Proc_DNA_Dmg_Regulator"/>
</dbReference>
<feature type="compositionally biased region" description="Basic and acidic residues" evidence="9">
    <location>
        <begin position="79"/>
        <end position="88"/>
    </location>
</feature>
<proteinExistence type="inferred from homology"/>
<keyword evidence="5" id="KW-0507">mRNA processing</keyword>
<evidence type="ECO:0000259" key="11">
    <source>
        <dbReference type="Pfam" id="PF22782"/>
    </source>
</evidence>
<reference evidence="12 13" key="1">
    <citation type="submission" date="2014-03" db="EMBL/GenBank/DDBJ databases">
        <title>Draft genome of the hookworm Oesophagostomum dentatum.</title>
        <authorList>
            <person name="Mitreva M."/>
        </authorList>
    </citation>
    <scope>NUCLEOTIDE SEQUENCE [LARGE SCALE GENOMIC DNA]</scope>
    <source>
        <strain evidence="12 13">OD-Hann</strain>
    </source>
</reference>
<evidence type="ECO:0000256" key="6">
    <source>
        <dbReference type="ARBA" id="ARBA00023187"/>
    </source>
</evidence>
<keyword evidence="4" id="KW-0963">Cytoplasm</keyword>
<feature type="non-terminal residue" evidence="12">
    <location>
        <position position="1"/>
    </location>
</feature>
<dbReference type="Pfam" id="PF22782">
    <property type="entry name" value="SDE2"/>
    <property type="match status" value="1"/>
</dbReference>
<dbReference type="PANTHER" id="PTHR12786">
    <property type="entry name" value="SPLICING FACTOR SF3A-RELATED"/>
    <property type="match status" value="1"/>
</dbReference>
<feature type="domain" description="SDE2/SF3A3 SAP" evidence="10">
    <location>
        <begin position="210"/>
        <end position="268"/>
    </location>
</feature>
<dbReference type="GO" id="GO:0006397">
    <property type="term" value="P:mRNA processing"/>
    <property type="evidence" value="ECO:0007669"/>
    <property type="project" value="UniProtKB-KW"/>
</dbReference>
<feature type="compositionally biased region" description="Acidic residues" evidence="9">
    <location>
        <begin position="132"/>
        <end position="150"/>
    </location>
</feature>
<keyword evidence="6" id="KW-0508">mRNA splicing</keyword>
<feature type="domain" description="SDE2-like" evidence="11">
    <location>
        <begin position="1"/>
        <end position="73"/>
    </location>
</feature>
<evidence type="ECO:0000256" key="4">
    <source>
        <dbReference type="ARBA" id="ARBA00022490"/>
    </source>
</evidence>
<dbReference type="GO" id="GO:0008380">
    <property type="term" value="P:RNA splicing"/>
    <property type="evidence" value="ECO:0007669"/>
    <property type="project" value="UniProtKB-KW"/>
</dbReference>
<dbReference type="AlphaFoldDB" id="A0A0B1S308"/>
<protein>
    <submittedName>
        <fullName evidence="12">Uncharacterized protein</fullName>
    </submittedName>
</protein>
<comment type="subcellular location">
    <subcellularLocation>
        <location evidence="2">Cytoplasm</location>
    </subcellularLocation>
    <subcellularLocation>
        <location evidence="1">Nucleus</location>
    </subcellularLocation>
</comment>
<evidence type="ECO:0000256" key="1">
    <source>
        <dbReference type="ARBA" id="ARBA00004123"/>
    </source>
</evidence>
<dbReference type="Pfam" id="PF13297">
    <property type="entry name" value="SDE2_2C"/>
    <property type="match status" value="1"/>
</dbReference>
<dbReference type="EMBL" id="KN605604">
    <property type="protein sequence ID" value="KHJ79329.1"/>
    <property type="molecule type" value="Genomic_DNA"/>
</dbReference>
<dbReference type="Proteomes" id="UP000053660">
    <property type="component" value="Unassembled WGS sequence"/>
</dbReference>
<keyword evidence="7" id="KW-0539">Nucleus</keyword>
<keyword evidence="13" id="KW-1185">Reference proteome</keyword>
<evidence type="ECO:0000259" key="10">
    <source>
        <dbReference type="Pfam" id="PF13297"/>
    </source>
</evidence>
<organism evidence="12 13">
    <name type="scientific">Oesophagostomum dentatum</name>
    <name type="common">Nodular worm</name>
    <dbReference type="NCBI Taxonomy" id="61180"/>
    <lineage>
        <taxon>Eukaryota</taxon>
        <taxon>Metazoa</taxon>
        <taxon>Ecdysozoa</taxon>
        <taxon>Nematoda</taxon>
        <taxon>Chromadorea</taxon>
        <taxon>Rhabditida</taxon>
        <taxon>Rhabditina</taxon>
        <taxon>Rhabditomorpha</taxon>
        <taxon>Strongyloidea</taxon>
        <taxon>Strongylidae</taxon>
        <taxon>Oesophagostomum</taxon>
    </lineage>
</organism>
<dbReference type="OrthoDB" id="547031at2759"/>
<evidence type="ECO:0000313" key="12">
    <source>
        <dbReference type="EMBL" id="KHJ79329.1"/>
    </source>
</evidence>
<dbReference type="PANTHER" id="PTHR12786:SF1">
    <property type="entry name" value="SPLICING REGULATOR SDE2"/>
    <property type="match status" value="1"/>
</dbReference>
<sequence>CRDLNGRRLASIEEEQKFEKWIERTAEREREKIAKRKAKYEKLKSGPPRHMFNDPDYIRQKETIIEKTEEAFEQGFVEFLKEEQEKKANPPAESSSDSDFDIDDLPGSLGNSRKRKAGRSQTAVAEKVQKVEEEDDDDSDSDENDVDPELLQEITNYFSAKDGKDNPPGTDEPCSSNTEENDKKEAAALPIQDEEALPPQDTVQQVVLENSSKEVEEFSEVDLAQFESAAQLEALGLQHLKHALLARGMKCGGTLSERAARLFSAKETAK</sequence>
<evidence type="ECO:0000256" key="3">
    <source>
        <dbReference type="ARBA" id="ARBA00008726"/>
    </source>
</evidence>
<gene>
    <name evidence="12" type="ORF">OESDEN_21026</name>
</gene>
<evidence type="ECO:0000256" key="9">
    <source>
        <dbReference type="SAM" id="MobiDB-lite"/>
    </source>
</evidence>
<evidence type="ECO:0000256" key="7">
    <source>
        <dbReference type="ARBA" id="ARBA00023242"/>
    </source>
</evidence>
<evidence type="ECO:0000256" key="5">
    <source>
        <dbReference type="ARBA" id="ARBA00022664"/>
    </source>
</evidence>
<name>A0A0B1S308_OESDE</name>
<comment type="similarity">
    <text evidence="3">Belongs to the SDE2 family.</text>
</comment>
<dbReference type="GO" id="GO:0005737">
    <property type="term" value="C:cytoplasm"/>
    <property type="evidence" value="ECO:0007669"/>
    <property type="project" value="UniProtKB-SubCell"/>
</dbReference>
<evidence type="ECO:0000313" key="13">
    <source>
        <dbReference type="Proteomes" id="UP000053660"/>
    </source>
</evidence>